<dbReference type="SMART" id="SM00015">
    <property type="entry name" value="IQ"/>
    <property type="match status" value="4"/>
</dbReference>
<dbReference type="PANTHER" id="PTHR24348">
    <property type="entry name" value="SERINE/THREONINE-PROTEIN KINASE UNC-51-RELATED"/>
    <property type="match status" value="1"/>
</dbReference>
<dbReference type="PROSITE" id="PS50011">
    <property type="entry name" value="PROTEIN_KINASE_DOM"/>
    <property type="match status" value="1"/>
</dbReference>
<dbReference type="Gene3D" id="1.20.5.190">
    <property type="match status" value="1"/>
</dbReference>
<evidence type="ECO:0000256" key="3">
    <source>
        <dbReference type="ARBA" id="ARBA00022777"/>
    </source>
</evidence>
<organism evidence="8 9">
    <name type="scientific">Stylonychia lemnae</name>
    <name type="common">Ciliate</name>
    <dbReference type="NCBI Taxonomy" id="5949"/>
    <lineage>
        <taxon>Eukaryota</taxon>
        <taxon>Sar</taxon>
        <taxon>Alveolata</taxon>
        <taxon>Ciliophora</taxon>
        <taxon>Intramacronucleata</taxon>
        <taxon>Spirotrichea</taxon>
        <taxon>Stichotrichia</taxon>
        <taxon>Sporadotrichida</taxon>
        <taxon>Oxytrichidae</taxon>
        <taxon>Stylonychinae</taxon>
        <taxon>Stylonychia</taxon>
    </lineage>
</organism>
<keyword evidence="4" id="KW-0067">ATP-binding</keyword>
<keyword evidence="3 8" id="KW-0418">Kinase</keyword>
<dbReference type="Proteomes" id="UP000039865">
    <property type="component" value="Unassembled WGS sequence"/>
</dbReference>
<dbReference type="EMBL" id="CCKQ01014073">
    <property type="protein sequence ID" value="CDW85818.1"/>
    <property type="molecule type" value="Genomic_DNA"/>
</dbReference>
<proteinExistence type="predicted"/>
<dbReference type="SUPFAM" id="SSF56112">
    <property type="entry name" value="Protein kinase-like (PK-like)"/>
    <property type="match status" value="1"/>
</dbReference>
<dbReference type="GO" id="GO:0004674">
    <property type="term" value="F:protein serine/threonine kinase activity"/>
    <property type="evidence" value="ECO:0007669"/>
    <property type="project" value="InterPro"/>
</dbReference>
<protein>
    <submittedName>
        <fullName evidence="8">Serine threonine protein kinase</fullName>
    </submittedName>
</protein>
<accession>A0A078AYF0</accession>
<dbReference type="GO" id="GO:0000407">
    <property type="term" value="C:phagophore assembly site"/>
    <property type="evidence" value="ECO:0007669"/>
    <property type="project" value="TreeGrafter"/>
</dbReference>
<reference evidence="8 9" key="1">
    <citation type="submission" date="2014-06" db="EMBL/GenBank/DDBJ databases">
        <authorList>
            <person name="Swart Estienne"/>
        </authorList>
    </citation>
    <scope>NUCLEOTIDE SEQUENCE [LARGE SCALE GENOMIC DNA]</scope>
    <source>
        <strain evidence="8 9">130c</strain>
    </source>
</reference>
<feature type="region of interest" description="Disordered" evidence="6">
    <location>
        <begin position="692"/>
        <end position="712"/>
    </location>
</feature>
<dbReference type="PROSITE" id="PS50096">
    <property type="entry name" value="IQ"/>
    <property type="match status" value="3"/>
</dbReference>
<dbReference type="InParanoid" id="A0A078AYF0"/>
<dbReference type="Pfam" id="PF00612">
    <property type="entry name" value="IQ"/>
    <property type="match status" value="2"/>
</dbReference>
<evidence type="ECO:0000256" key="4">
    <source>
        <dbReference type="ARBA" id="ARBA00022840"/>
    </source>
</evidence>
<evidence type="ECO:0000256" key="1">
    <source>
        <dbReference type="ARBA" id="ARBA00022679"/>
    </source>
</evidence>
<name>A0A078AYF0_STYLE</name>
<dbReference type="AlphaFoldDB" id="A0A078AYF0"/>
<dbReference type="GO" id="GO:0010506">
    <property type="term" value="P:regulation of autophagy"/>
    <property type="evidence" value="ECO:0007669"/>
    <property type="project" value="InterPro"/>
</dbReference>
<dbReference type="SMART" id="SM00220">
    <property type="entry name" value="S_TKc"/>
    <property type="match status" value="1"/>
</dbReference>
<evidence type="ECO:0000256" key="2">
    <source>
        <dbReference type="ARBA" id="ARBA00022741"/>
    </source>
</evidence>
<dbReference type="InterPro" id="IPR000719">
    <property type="entry name" value="Prot_kinase_dom"/>
</dbReference>
<keyword evidence="9" id="KW-1185">Reference proteome</keyword>
<dbReference type="InterPro" id="IPR000048">
    <property type="entry name" value="IQ_motif_EF-hand-BS"/>
</dbReference>
<feature type="region of interest" description="Disordered" evidence="6">
    <location>
        <begin position="19"/>
        <end position="49"/>
    </location>
</feature>
<dbReference type="GO" id="GO:0005776">
    <property type="term" value="C:autophagosome"/>
    <property type="evidence" value="ECO:0007669"/>
    <property type="project" value="TreeGrafter"/>
</dbReference>
<dbReference type="GO" id="GO:0005829">
    <property type="term" value="C:cytosol"/>
    <property type="evidence" value="ECO:0007669"/>
    <property type="project" value="TreeGrafter"/>
</dbReference>
<dbReference type="GO" id="GO:0000045">
    <property type="term" value="P:autophagosome assembly"/>
    <property type="evidence" value="ECO:0007669"/>
    <property type="project" value="TreeGrafter"/>
</dbReference>
<feature type="coiled-coil region" evidence="5">
    <location>
        <begin position="603"/>
        <end position="637"/>
    </location>
</feature>
<dbReference type="OrthoDB" id="4062651at2759"/>
<dbReference type="Gene3D" id="1.10.510.10">
    <property type="entry name" value="Transferase(Phosphotransferase) domain 1"/>
    <property type="match status" value="1"/>
</dbReference>
<dbReference type="GO" id="GO:0016020">
    <property type="term" value="C:membrane"/>
    <property type="evidence" value="ECO:0007669"/>
    <property type="project" value="TreeGrafter"/>
</dbReference>
<keyword evidence="5" id="KW-0175">Coiled coil</keyword>
<dbReference type="Pfam" id="PF00069">
    <property type="entry name" value="Pkinase"/>
    <property type="match status" value="1"/>
</dbReference>
<dbReference type="CDD" id="cd00180">
    <property type="entry name" value="PKc"/>
    <property type="match status" value="1"/>
</dbReference>
<evidence type="ECO:0000259" key="7">
    <source>
        <dbReference type="PROSITE" id="PS50011"/>
    </source>
</evidence>
<dbReference type="GO" id="GO:0005524">
    <property type="term" value="F:ATP binding"/>
    <property type="evidence" value="ECO:0007669"/>
    <property type="project" value="UniProtKB-KW"/>
</dbReference>
<evidence type="ECO:0000256" key="6">
    <source>
        <dbReference type="SAM" id="MobiDB-lite"/>
    </source>
</evidence>
<dbReference type="InterPro" id="IPR011009">
    <property type="entry name" value="Kinase-like_dom_sf"/>
</dbReference>
<feature type="domain" description="Protein kinase" evidence="7">
    <location>
        <begin position="213"/>
        <end position="489"/>
    </location>
</feature>
<evidence type="ECO:0000256" key="5">
    <source>
        <dbReference type="SAM" id="Coils"/>
    </source>
</evidence>
<dbReference type="PANTHER" id="PTHR24348:SF22">
    <property type="entry name" value="NON-SPECIFIC SERINE_THREONINE PROTEIN KINASE"/>
    <property type="match status" value="1"/>
</dbReference>
<keyword evidence="2" id="KW-0547">Nucleotide-binding</keyword>
<feature type="compositionally biased region" description="Polar residues" evidence="6">
    <location>
        <begin position="19"/>
        <end position="38"/>
    </location>
</feature>
<evidence type="ECO:0000313" key="8">
    <source>
        <dbReference type="EMBL" id="CDW85818.1"/>
    </source>
</evidence>
<evidence type="ECO:0000313" key="9">
    <source>
        <dbReference type="Proteomes" id="UP000039865"/>
    </source>
</evidence>
<keyword evidence="1" id="KW-0808">Transferase</keyword>
<dbReference type="InterPro" id="IPR045269">
    <property type="entry name" value="Atg1-like"/>
</dbReference>
<feature type="compositionally biased region" description="Polar residues" evidence="6">
    <location>
        <begin position="693"/>
        <end position="703"/>
    </location>
</feature>
<dbReference type="CDD" id="cd23767">
    <property type="entry name" value="IQCD"/>
    <property type="match status" value="1"/>
</dbReference>
<gene>
    <name evidence="8" type="primary">Contig6725.g7201</name>
    <name evidence="8" type="ORF">STYLEM_14905</name>
</gene>
<sequence length="883" mass="101736">MATNTVKLNDKWNMNASVNHSIGNQGSQIHGYQSNSRAASRGHQSKGKNKYTLAPIDHQKSLQKVNQTMLAIQPMHQHFNPMGQAPSHQQSYQNMMNPQVAPSYGSPGQYQGMGSNIGNSASKNNSFNQRANSFIGNSGGGLQPLMNQYQMSPSIMNNQMMMPYQDPYQGGYMNPAMYGGNQSLVPFRGALNPREFEMELSGIRAVDEVQIDHTSVLAIKRGDLAIIQGEVFKCSPSAPHLRDIPLVLKRLDCVDRRIYDLKVYELDTFMRFRGHPNIISLFSYWAEKPSSPYQYKSLVCLFEEALLGDMLKTVVLNPVRPSNRLAMKYLCDVCKGLASLNNCNIIHGSVKPSSIYIQSDNTAMIGELGKVELDSARHTHQLFSKVLIQDAMPHTLVYWAPEVLRLERYSTAADMWALGITMYQIVTGEHPFNVTNEESFRDDLFSANVDWSRMAGYPRLKIIVENLLRVDPYKRWDANMVLAYAQEYFVIDIQRVWRGYQQRREFKRKCRGLVMMQAHIKGFVTKMRYRKDKVFRKDYAARRIQSRFRSYQARKIFLRQKHAIMKCQANVLTRQYRRAYLKMRSDAIIAQQYIKRFHAMLWYKRIKESKESLENHIESINEMINKFNLDANQFKNQFASKEITKPLEYLNNFEQYEMIKAKRGMIEQSHVPKLHQLTGEYEKLLEENKRLQEGQNAGGNRNPNVPDYLNDESLKNQLGDKYNELGDMVNNLKENLLRIAQQAKSSQPLQLKMQHPYQYSKWDSIHEPYNIVENVLKDDESVYKALTPQLDFTLGQGALCYVSEVVLHPGDCGPATVEIYVSNTMDKWTFVKQYNCTKQGAQKLVVPGEHVCKYLRVRCINNIRGGNLVDIRFILIKGLIKNL</sequence>